<reference evidence="1 2" key="1">
    <citation type="journal article" date="2021" name="Elife">
        <title>Chloroplast acquisition without the gene transfer in kleptoplastic sea slugs, Plakobranchus ocellatus.</title>
        <authorList>
            <person name="Maeda T."/>
            <person name="Takahashi S."/>
            <person name="Yoshida T."/>
            <person name="Shimamura S."/>
            <person name="Takaki Y."/>
            <person name="Nagai Y."/>
            <person name="Toyoda A."/>
            <person name="Suzuki Y."/>
            <person name="Arimoto A."/>
            <person name="Ishii H."/>
            <person name="Satoh N."/>
            <person name="Nishiyama T."/>
            <person name="Hasebe M."/>
            <person name="Maruyama T."/>
            <person name="Minagawa J."/>
            <person name="Obokata J."/>
            <person name="Shigenobu S."/>
        </authorList>
    </citation>
    <scope>NUCLEOTIDE SEQUENCE [LARGE SCALE GENOMIC DNA]</scope>
</reference>
<accession>A0AAV3XK05</accession>
<name>A0AAV3XK05_9GAST</name>
<dbReference type="Proteomes" id="UP000735302">
    <property type="component" value="Unassembled WGS sequence"/>
</dbReference>
<evidence type="ECO:0000313" key="2">
    <source>
        <dbReference type="Proteomes" id="UP000735302"/>
    </source>
</evidence>
<dbReference type="EMBL" id="BLXT01000437">
    <property type="protein sequence ID" value="GFN77060.1"/>
    <property type="molecule type" value="Genomic_DNA"/>
</dbReference>
<evidence type="ECO:0000313" key="1">
    <source>
        <dbReference type="EMBL" id="GFN77060.1"/>
    </source>
</evidence>
<keyword evidence="2" id="KW-1185">Reference proteome</keyword>
<dbReference type="AlphaFoldDB" id="A0AAV3XK05"/>
<sequence length="298" mass="31849">MASFNHELSDHKHVSVKALTGHKASPLITPNLLLGEANDWSGSSQSGWALPTLPIETSRHRCGVISVRDVTDGESAGFYGPDGENTGVDIPDGEKAIVDVPDGEGVRLYVPDGENAVVDVPGGERAVVYIPDGENAVVCVSGGESAVFYVPGGKRAVVDVPGGEGARVYVPDGENAVVDVPDGERAVVYISDGENAVVCVSGRESAVFYVPGGKRAVVDVPGGESTVITLKFESVRVKGPRSHWPICQEKEVGYKCCHWKECFDLCGVCEDMEVAREFCVNGMIEWVDCDSFKQWFLC</sequence>
<organism evidence="1 2">
    <name type="scientific">Plakobranchus ocellatus</name>
    <dbReference type="NCBI Taxonomy" id="259542"/>
    <lineage>
        <taxon>Eukaryota</taxon>
        <taxon>Metazoa</taxon>
        <taxon>Spiralia</taxon>
        <taxon>Lophotrochozoa</taxon>
        <taxon>Mollusca</taxon>
        <taxon>Gastropoda</taxon>
        <taxon>Heterobranchia</taxon>
        <taxon>Euthyneura</taxon>
        <taxon>Panpulmonata</taxon>
        <taxon>Sacoglossa</taxon>
        <taxon>Placobranchoidea</taxon>
        <taxon>Plakobranchidae</taxon>
        <taxon>Plakobranchus</taxon>
    </lineage>
</organism>
<dbReference type="SUPFAM" id="SSF82171">
    <property type="entry name" value="DPP6 N-terminal domain-like"/>
    <property type="match status" value="1"/>
</dbReference>
<protein>
    <submittedName>
        <fullName evidence="1">Uncharacterized protein</fullName>
    </submittedName>
</protein>
<proteinExistence type="predicted"/>
<comment type="caution">
    <text evidence="1">The sequence shown here is derived from an EMBL/GenBank/DDBJ whole genome shotgun (WGS) entry which is preliminary data.</text>
</comment>
<gene>
    <name evidence="1" type="ORF">PoB_000356600</name>
</gene>